<evidence type="ECO:0000313" key="4">
    <source>
        <dbReference type="Proteomes" id="UP001529369"/>
    </source>
</evidence>
<dbReference type="Pfam" id="PF09722">
    <property type="entry name" value="Xre_MbcA_ParS_C"/>
    <property type="match status" value="1"/>
</dbReference>
<gene>
    <name evidence="3" type="ORF">QWZ14_19690</name>
</gene>
<proteinExistence type="predicted"/>
<feature type="domain" description="Antitoxin Xre/MbcA/ParS-like toxin-binding" evidence="1">
    <location>
        <begin position="118"/>
        <end position="167"/>
    </location>
</feature>
<dbReference type="RefSeq" id="WP_290318530.1">
    <property type="nucleotide sequence ID" value="NZ_JAUFPN010000178.1"/>
</dbReference>
<dbReference type="InterPro" id="IPR046847">
    <property type="entry name" value="Xre-like_HTH"/>
</dbReference>
<organism evidence="3 4">
    <name type="scientific">Paeniroseomonas aquatica</name>
    <dbReference type="NCBI Taxonomy" id="373043"/>
    <lineage>
        <taxon>Bacteria</taxon>
        <taxon>Pseudomonadati</taxon>
        <taxon>Pseudomonadota</taxon>
        <taxon>Alphaproteobacteria</taxon>
        <taxon>Acetobacterales</taxon>
        <taxon>Acetobacteraceae</taxon>
        <taxon>Paeniroseomonas</taxon>
    </lineage>
</organism>
<dbReference type="Pfam" id="PF20432">
    <property type="entry name" value="Xre-like-HTH"/>
    <property type="match status" value="1"/>
</dbReference>
<evidence type="ECO:0000313" key="3">
    <source>
        <dbReference type="EMBL" id="MDN3566602.1"/>
    </source>
</evidence>
<dbReference type="InterPro" id="IPR024467">
    <property type="entry name" value="Xre/MbcA/ParS-like_toxin-bd"/>
</dbReference>
<evidence type="ECO:0000259" key="1">
    <source>
        <dbReference type="Pfam" id="PF09722"/>
    </source>
</evidence>
<keyword evidence="4" id="KW-1185">Reference proteome</keyword>
<protein>
    <submittedName>
        <fullName evidence="3">DUF2384 domain-containing protein</fullName>
    </submittedName>
</protein>
<dbReference type="Proteomes" id="UP001529369">
    <property type="component" value="Unassembled WGS sequence"/>
</dbReference>
<dbReference type="InterPro" id="IPR011979">
    <property type="entry name" value="Antitox_Xre"/>
</dbReference>
<evidence type="ECO:0000259" key="2">
    <source>
        <dbReference type="Pfam" id="PF20432"/>
    </source>
</evidence>
<sequence>MHHPPAAAAALVPAGMAPAGMAPTAPHDIAGLLGGDEVFARPLHTTLEAHEMLLAGLPGQALAHLLDSLIVLDRTESLEKAMGISLRTFQRWKDRPGRPLSPDQSGRTWKFAEILARATSVFGDRQAAEEWLERPAIGLDQRRPMDLLATPAGLQLVEEFLQRLEYGVYA</sequence>
<comment type="caution">
    <text evidence="3">The sequence shown here is derived from an EMBL/GenBank/DDBJ whole genome shotgun (WGS) entry which is preliminary data.</text>
</comment>
<dbReference type="NCBIfam" id="TIGR02293">
    <property type="entry name" value="TAS_TIGR02293"/>
    <property type="match status" value="1"/>
</dbReference>
<name>A0ABT8A9W5_9PROT</name>
<reference evidence="4" key="1">
    <citation type="journal article" date="2019" name="Int. J. Syst. Evol. Microbiol.">
        <title>The Global Catalogue of Microorganisms (GCM) 10K type strain sequencing project: providing services to taxonomists for standard genome sequencing and annotation.</title>
        <authorList>
            <consortium name="The Broad Institute Genomics Platform"/>
            <consortium name="The Broad Institute Genome Sequencing Center for Infectious Disease"/>
            <person name="Wu L."/>
            <person name="Ma J."/>
        </authorList>
    </citation>
    <scope>NUCLEOTIDE SEQUENCE [LARGE SCALE GENOMIC DNA]</scope>
    <source>
        <strain evidence="4">CECT 7131</strain>
    </source>
</reference>
<feature type="domain" description="Antitoxin Xre-like helix-turn-helix" evidence="2">
    <location>
        <begin position="49"/>
        <end position="112"/>
    </location>
</feature>
<dbReference type="EMBL" id="JAUFPN010000178">
    <property type="protein sequence ID" value="MDN3566602.1"/>
    <property type="molecule type" value="Genomic_DNA"/>
</dbReference>
<accession>A0ABT8A9W5</accession>